<sequence>MMTDTSLLNDLVTNSSTRSVRLRLACDACTTAKVRCSRTHPCERCEENEQGKECCYSASKRHGKRVRHRKAELAIPRSSNTGSVATGDLSLQSENHSHALGDPASEIGDSFGMLDGWAFHNRDMTLDFEDMETISWWKSLEFVSDTSPSQSSGIASRDLSLSPGQMTAIESTTSRSTKTYSTNMHGPKHFHDCEVMALGILRSLHFHPNTDQTTNMGENQEGPSQCQALLKQSYSIPSIDTVLSTNKAALANIIPLLKCSCARSPHMGALYSAILFKIIFWYDYFMTSGRHVDLESQPVKFQLGMLDLDEEDQATLQRTVLLRELRKVDRIMGIFDSIYEGEEEIPDWHTSVVKRMRGDLHAIIENIRKGEEELL</sequence>
<dbReference type="EMBL" id="JAAGWQ010000159">
    <property type="protein sequence ID" value="KAF5662741.1"/>
    <property type="molecule type" value="Genomic_DNA"/>
</dbReference>
<evidence type="ECO:0000256" key="4">
    <source>
        <dbReference type="ARBA" id="ARBA00023163"/>
    </source>
</evidence>
<evidence type="ECO:0000259" key="7">
    <source>
        <dbReference type="PROSITE" id="PS50048"/>
    </source>
</evidence>
<proteinExistence type="predicted"/>
<feature type="domain" description="Zn(2)-C6 fungal-type" evidence="7">
    <location>
        <begin position="25"/>
        <end position="56"/>
    </location>
</feature>
<gene>
    <name evidence="8" type="ORF">FHETE_7847</name>
</gene>
<dbReference type="GO" id="GO:0003677">
    <property type="term" value="F:DNA binding"/>
    <property type="evidence" value="ECO:0007669"/>
    <property type="project" value="UniProtKB-KW"/>
</dbReference>
<dbReference type="OrthoDB" id="2328572at2759"/>
<evidence type="ECO:0000256" key="5">
    <source>
        <dbReference type="ARBA" id="ARBA00023242"/>
    </source>
</evidence>
<dbReference type="SUPFAM" id="SSF57701">
    <property type="entry name" value="Zn2/Cys6 DNA-binding domain"/>
    <property type="match status" value="1"/>
</dbReference>
<dbReference type="InterPro" id="IPR013700">
    <property type="entry name" value="AflR"/>
</dbReference>
<dbReference type="AlphaFoldDB" id="A0A8H5T139"/>
<dbReference type="Gene3D" id="4.10.240.10">
    <property type="entry name" value="Zn(2)-C6 fungal-type DNA-binding domain"/>
    <property type="match status" value="1"/>
</dbReference>
<keyword evidence="1" id="KW-0479">Metal-binding</keyword>
<feature type="compositionally biased region" description="Polar residues" evidence="6">
    <location>
        <begin position="77"/>
        <end position="88"/>
    </location>
</feature>
<dbReference type="GO" id="GO:0008270">
    <property type="term" value="F:zinc ion binding"/>
    <property type="evidence" value="ECO:0007669"/>
    <property type="project" value="InterPro"/>
</dbReference>
<keyword evidence="9" id="KW-1185">Reference proteome</keyword>
<keyword evidence="5" id="KW-0539">Nucleus</keyword>
<dbReference type="GO" id="GO:0005634">
    <property type="term" value="C:nucleus"/>
    <property type="evidence" value="ECO:0007669"/>
    <property type="project" value="InterPro"/>
</dbReference>
<reference evidence="8 9" key="1">
    <citation type="submission" date="2020-05" db="EMBL/GenBank/DDBJ databases">
        <title>Identification and distribution of gene clusters putatively required for synthesis of sphingolipid metabolism inhibitors in phylogenetically diverse species of the filamentous fungus Fusarium.</title>
        <authorList>
            <person name="Kim H.-S."/>
            <person name="Busman M."/>
            <person name="Brown D.W."/>
            <person name="Divon H."/>
            <person name="Uhlig S."/>
            <person name="Proctor R.H."/>
        </authorList>
    </citation>
    <scope>NUCLEOTIDE SEQUENCE [LARGE SCALE GENOMIC DNA]</scope>
    <source>
        <strain evidence="8 9">NRRL 20693</strain>
    </source>
</reference>
<dbReference type="Pfam" id="PF00172">
    <property type="entry name" value="Zn_clus"/>
    <property type="match status" value="1"/>
</dbReference>
<evidence type="ECO:0000256" key="1">
    <source>
        <dbReference type="ARBA" id="ARBA00022723"/>
    </source>
</evidence>
<dbReference type="InterPro" id="IPR050675">
    <property type="entry name" value="OAF3"/>
</dbReference>
<organism evidence="8 9">
    <name type="scientific">Fusarium heterosporum</name>
    <dbReference type="NCBI Taxonomy" id="42747"/>
    <lineage>
        <taxon>Eukaryota</taxon>
        <taxon>Fungi</taxon>
        <taxon>Dikarya</taxon>
        <taxon>Ascomycota</taxon>
        <taxon>Pezizomycotina</taxon>
        <taxon>Sordariomycetes</taxon>
        <taxon>Hypocreomycetidae</taxon>
        <taxon>Hypocreales</taxon>
        <taxon>Nectriaceae</taxon>
        <taxon>Fusarium</taxon>
        <taxon>Fusarium heterosporum species complex</taxon>
    </lineage>
</organism>
<name>A0A8H5T139_FUSHE</name>
<dbReference type="PROSITE" id="PS00463">
    <property type="entry name" value="ZN2_CY6_FUNGAL_1"/>
    <property type="match status" value="1"/>
</dbReference>
<dbReference type="PANTHER" id="PTHR31069">
    <property type="entry name" value="OLEATE-ACTIVATED TRANSCRIPTION FACTOR 1-RELATED"/>
    <property type="match status" value="1"/>
</dbReference>
<dbReference type="PROSITE" id="PS50048">
    <property type="entry name" value="ZN2_CY6_FUNGAL_2"/>
    <property type="match status" value="1"/>
</dbReference>
<dbReference type="GO" id="GO:0000981">
    <property type="term" value="F:DNA-binding transcription factor activity, RNA polymerase II-specific"/>
    <property type="evidence" value="ECO:0007669"/>
    <property type="project" value="InterPro"/>
</dbReference>
<dbReference type="SMART" id="SM00066">
    <property type="entry name" value="GAL4"/>
    <property type="match status" value="1"/>
</dbReference>
<dbReference type="Pfam" id="PF08493">
    <property type="entry name" value="AflR"/>
    <property type="match status" value="1"/>
</dbReference>
<keyword evidence="2" id="KW-0805">Transcription regulation</keyword>
<evidence type="ECO:0000313" key="8">
    <source>
        <dbReference type="EMBL" id="KAF5662741.1"/>
    </source>
</evidence>
<dbReference type="InterPro" id="IPR001138">
    <property type="entry name" value="Zn2Cys6_DnaBD"/>
</dbReference>
<dbReference type="GO" id="GO:0045122">
    <property type="term" value="P:aflatoxin biosynthetic process"/>
    <property type="evidence" value="ECO:0007669"/>
    <property type="project" value="InterPro"/>
</dbReference>
<accession>A0A8H5T139</accession>
<dbReference type="InterPro" id="IPR036864">
    <property type="entry name" value="Zn2-C6_fun-type_DNA-bd_sf"/>
</dbReference>
<evidence type="ECO:0000256" key="6">
    <source>
        <dbReference type="SAM" id="MobiDB-lite"/>
    </source>
</evidence>
<evidence type="ECO:0000256" key="2">
    <source>
        <dbReference type="ARBA" id="ARBA00023015"/>
    </source>
</evidence>
<feature type="region of interest" description="Disordered" evidence="6">
    <location>
        <begin position="67"/>
        <end position="88"/>
    </location>
</feature>
<dbReference type="Proteomes" id="UP000567885">
    <property type="component" value="Unassembled WGS sequence"/>
</dbReference>
<dbReference type="CDD" id="cd00067">
    <property type="entry name" value="GAL4"/>
    <property type="match status" value="1"/>
</dbReference>
<dbReference type="PANTHER" id="PTHR31069:SF31">
    <property type="entry name" value="MONODICTYPHENONE CLUSTER TRANSCRIPTION FACTOR-RELATED"/>
    <property type="match status" value="1"/>
</dbReference>
<evidence type="ECO:0000256" key="3">
    <source>
        <dbReference type="ARBA" id="ARBA00023125"/>
    </source>
</evidence>
<evidence type="ECO:0000313" key="9">
    <source>
        <dbReference type="Proteomes" id="UP000567885"/>
    </source>
</evidence>
<protein>
    <submittedName>
        <fullName evidence="8">Fusarubin cluster-transcription factor</fullName>
    </submittedName>
</protein>
<comment type="caution">
    <text evidence="8">The sequence shown here is derived from an EMBL/GenBank/DDBJ whole genome shotgun (WGS) entry which is preliminary data.</text>
</comment>
<keyword evidence="4" id="KW-0804">Transcription</keyword>
<keyword evidence="3" id="KW-0238">DNA-binding</keyword>